<dbReference type="InterPro" id="IPR013096">
    <property type="entry name" value="Cupin_2"/>
</dbReference>
<protein>
    <submittedName>
        <fullName evidence="2">Cupin 2 domain-containing protein</fullName>
    </submittedName>
</protein>
<evidence type="ECO:0000313" key="2">
    <source>
        <dbReference type="EMBL" id="SCB84579.1"/>
    </source>
</evidence>
<dbReference type="CDD" id="cd06981">
    <property type="entry name" value="cupin_reut_a1446"/>
    <property type="match status" value="1"/>
</dbReference>
<accession>A0A1C3ZQA1</accession>
<reference evidence="3" key="1">
    <citation type="submission" date="2016-08" db="EMBL/GenBank/DDBJ databases">
        <authorList>
            <person name="Varghese N."/>
            <person name="Submissions Spin"/>
        </authorList>
    </citation>
    <scope>NUCLEOTIDE SEQUENCE [LARGE SCALE GENOMIC DNA]</scope>
    <source>
        <strain evidence="3">REICA_082</strain>
    </source>
</reference>
<dbReference type="OrthoDB" id="9798585at2"/>
<name>A0A1C3ZQA1_9ENTR</name>
<dbReference type="InterPro" id="IPR014710">
    <property type="entry name" value="RmlC-like_jellyroll"/>
</dbReference>
<organism evidence="2 3">
    <name type="scientific">Kosakonia oryzendophytica</name>
    <dbReference type="NCBI Taxonomy" id="1005665"/>
    <lineage>
        <taxon>Bacteria</taxon>
        <taxon>Pseudomonadati</taxon>
        <taxon>Pseudomonadota</taxon>
        <taxon>Gammaproteobacteria</taxon>
        <taxon>Enterobacterales</taxon>
        <taxon>Enterobacteriaceae</taxon>
        <taxon>Kosakonia</taxon>
    </lineage>
</organism>
<keyword evidence="3" id="KW-1185">Reference proteome</keyword>
<dbReference type="Gene3D" id="2.60.120.10">
    <property type="entry name" value="Jelly Rolls"/>
    <property type="match status" value="1"/>
</dbReference>
<dbReference type="EMBL" id="FMAY01000002">
    <property type="protein sequence ID" value="SCB84579.1"/>
    <property type="molecule type" value="Genomic_DNA"/>
</dbReference>
<evidence type="ECO:0000259" key="1">
    <source>
        <dbReference type="Pfam" id="PF07883"/>
    </source>
</evidence>
<gene>
    <name evidence="2" type="ORF">GA0061071_10276</name>
</gene>
<dbReference type="AlphaFoldDB" id="A0A1C3ZQA1"/>
<dbReference type="Pfam" id="PF07883">
    <property type="entry name" value="Cupin_2"/>
    <property type="match status" value="1"/>
</dbReference>
<sequence length="112" mass="12755">MLTNLLQHFPATARAGEEETFDDLLVRPDVKIERIISTGQASPPDFWYCQQQGEWVLILQGAAGLQLEGETEERVLQVGDFVNIPARCRHRVNWTQAEPPTIWLAIHYERAG</sequence>
<dbReference type="Proteomes" id="UP000198975">
    <property type="component" value="Unassembled WGS sequence"/>
</dbReference>
<dbReference type="RefSeq" id="WP_088237236.1">
    <property type="nucleotide sequence ID" value="NZ_FMAY01000002.1"/>
</dbReference>
<evidence type="ECO:0000313" key="3">
    <source>
        <dbReference type="Proteomes" id="UP000198975"/>
    </source>
</evidence>
<dbReference type="InterPro" id="IPR011051">
    <property type="entry name" value="RmlC_Cupin_sf"/>
</dbReference>
<feature type="domain" description="Cupin type-2" evidence="1">
    <location>
        <begin position="50"/>
        <end position="106"/>
    </location>
</feature>
<proteinExistence type="predicted"/>
<dbReference type="SUPFAM" id="SSF51182">
    <property type="entry name" value="RmlC-like cupins"/>
    <property type="match status" value="1"/>
</dbReference>